<dbReference type="KEGG" id="lcu:PL11_007510"/>
<feature type="compositionally biased region" description="Gly residues" evidence="1">
    <location>
        <begin position="226"/>
        <end position="237"/>
    </location>
</feature>
<evidence type="ECO:0008006" key="6">
    <source>
        <dbReference type="Google" id="ProtNLM"/>
    </source>
</evidence>
<dbReference type="Gene3D" id="3.60.21.10">
    <property type="match status" value="1"/>
</dbReference>
<dbReference type="eggNOG" id="ENOG5030JEA">
    <property type="taxonomic scope" value="Bacteria"/>
</dbReference>
<protein>
    <recommendedName>
        <fullName evidence="6">Calcineurin-like phosphoesterase domain-containing protein</fullName>
    </recommendedName>
</protein>
<dbReference type="SUPFAM" id="SSF56300">
    <property type="entry name" value="Metallo-dependent phosphatases"/>
    <property type="match status" value="1"/>
</dbReference>
<gene>
    <name evidence="4" type="ORF">PL11_007510</name>
</gene>
<evidence type="ECO:0000313" key="5">
    <source>
        <dbReference type="Proteomes" id="UP000030361"/>
    </source>
</evidence>
<feature type="region of interest" description="Disordered" evidence="1">
    <location>
        <begin position="215"/>
        <end position="253"/>
    </location>
</feature>
<dbReference type="Proteomes" id="UP000030361">
    <property type="component" value="Chromosome"/>
</dbReference>
<dbReference type="Gene3D" id="2.30.30.40">
    <property type="entry name" value="SH3 Domains"/>
    <property type="match status" value="2"/>
</dbReference>
<dbReference type="InterPro" id="IPR004843">
    <property type="entry name" value="Calcineurin-like_PHP"/>
</dbReference>
<evidence type="ECO:0000256" key="1">
    <source>
        <dbReference type="SAM" id="MobiDB-lite"/>
    </source>
</evidence>
<evidence type="ECO:0000313" key="4">
    <source>
        <dbReference type="EMBL" id="AQW21769.1"/>
    </source>
</evidence>
<reference evidence="4 5" key="1">
    <citation type="journal article" date="2015" name="Genome Announc.">
        <title>Genome Sequence of Lactobacillus curieae CCTCC M 2011381T, a Novel Producer of Gamma-aminobutyric Acid.</title>
        <authorList>
            <person name="Wang Y."/>
            <person name="Wang Y."/>
            <person name="Lang C."/>
            <person name="Wei D."/>
            <person name="Xu P."/>
            <person name="Xie J."/>
        </authorList>
    </citation>
    <scope>NUCLEOTIDE SEQUENCE [LARGE SCALE GENOMIC DNA]</scope>
    <source>
        <strain evidence="4 5">CCTCC M 2011381</strain>
    </source>
</reference>
<dbReference type="InterPro" id="IPR029052">
    <property type="entry name" value="Metallo-depent_PP-like"/>
</dbReference>
<feature type="domain" description="SH3b" evidence="3">
    <location>
        <begin position="13"/>
        <end position="64"/>
    </location>
</feature>
<proteinExistence type="predicted"/>
<dbReference type="RefSeq" id="WP_035167624.1">
    <property type="nucleotide sequence ID" value="NZ_CP018906.1"/>
</dbReference>
<organism evidence="4 5">
    <name type="scientific">Lentilactobacillus curieae</name>
    <dbReference type="NCBI Taxonomy" id="1138822"/>
    <lineage>
        <taxon>Bacteria</taxon>
        <taxon>Bacillati</taxon>
        <taxon>Bacillota</taxon>
        <taxon>Bacilli</taxon>
        <taxon>Lactobacillales</taxon>
        <taxon>Lactobacillaceae</taxon>
        <taxon>Lentilactobacillus</taxon>
    </lineage>
</organism>
<dbReference type="EMBL" id="CP018906">
    <property type="protein sequence ID" value="AQW21769.1"/>
    <property type="molecule type" value="Genomic_DNA"/>
</dbReference>
<dbReference type="AlphaFoldDB" id="A0A1S6QJK6"/>
<feature type="region of interest" description="Disordered" evidence="1">
    <location>
        <begin position="88"/>
        <end position="116"/>
    </location>
</feature>
<accession>A0A1S6QJK6</accession>
<keyword evidence="5" id="KW-1185">Reference proteome</keyword>
<dbReference type="Pfam" id="PF08460">
    <property type="entry name" value="SH3_5"/>
    <property type="match status" value="1"/>
</dbReference>
<dbReference type="Pfam" id="PF00149">
    <property type="entry name" value="Metallophos"/>
    <property type="match status" value="1"/>
</dbReference>
<evidence type="ECO:0000259" key="3">
    <source>
        <dbReference type="Pfam" id="PF08460"/>
    </source>
</evidence>
<dbReference type="OrthoDB" id="2323337at2"/>
<name>A0A1S6QJK6_9LACO</name>
<evidence type="ECO:0000259" key="2">
    <source>
        <dbReference type="Pfam" id="PF00149"/>
    </source>
</evidence>
<feature type="domain" description="Calcineurin-like phosphoesterase" evidence="2">
    <location>
        <begin position="423"/>
        <end position="673"/>
    </location>
</feature>
<sequence>MSFDVSNTPDGYEIDDSGSFTFNTKCGVRTSPDMSVTPVTYYQVGQTVYYARKIKNGNHFWLSYIGASVNWAFVPYANTDTGVVFGTDSDNTNPIKPVDGGSTGGSTSGNQDGVGSLTGQAAADVADQTPEGFEYVTNGSITITDSAYAYGYAQPNTLADLVDETLSVGDTIYYDKKIKEDGCYWSHYTTSTGVSAFLPYGQFIPSFMYYSTDNNPGDPVIPQNGSTGGGETGGGSTTGRPQGGEDTEQSSFKSTALPNKELIDEVIHVRGFVKLVDSNGWTRETPDKDGKKVTLLKIGDNYHYEYKLVAQGRLWAKGKDGTYLTLGTLTKPLKTTKSSSTPTSKFNYVNDSSHKQPIEDIWDYTFSDEEYNSDDSGYSVQTLRENPQEDLVLNSSEETLIEQLRNDISSTDQQNGIEDSVLVGFITDTHFNSFKTPGTVRALRQMKLMSYIAKNVGLDYVVHGGDLNDGVQPIAWEKADVQRAVDAMKLGRRPFAILQGNHDDNSGMARDDNRDYANGEWGYWPGHIIHNDVANQLRLNEFSQFINAKSNANNALYGSYKIPNSDVNIVILDGFDQPDNYGSFVQKRSAFRHGWTHFSSTQRAWLQGELDDIQGRGEKALVFTHIMFKGLTWQAAENTFAENDVNNDGGLIRNVIEAHSGTVLGVFGGHTHVDDYTESGNVTYVTTGCALPDRGEGSESRSIGSENEPLFDVLQIKPSLNKIYRHRIGYKGNRFINEISF</sequence>
<dbReference type="GO" id="GO:0016787">
    <property type="term" value="F:hydrolase activity"/>
    <property type="evidence" value="ECO:0007669"/>
    <property type="project" value="InterPro"/>
</dbReference>
<dbReference type="InterPro" id="IPR003646">
    <property type="entry name" value="SH3-like_bac-type"/>
</dbReference>